<dbReference type="RefSeq" id="WP_314512211.1">
    <property type="nucleotide sequence ID" value="NZ_JASJOU010000005.1"/>
</dbReference>
<comment type="caution">
    <text evidence="2">The sequence shown here is derived from an EMBL/GenBank/DDBJ whole genome shotgun (WGS) entry which is preliminary data.</text>
</comment>
<dbReference type="Proteomes" id="UP001232063">
    <property type="component" value="Unassembled WGS sequence"/>
</dbReference>
<keyword evidence="1" id="KW-0472">Membrane</keyword>
<reference evidence="2" key="1">
    <citation type="submission" date="2023-05" db="EMBL/GenBank/DDBJ databases">
        <authorList>
            <person name="Zhang X."/>
        </authorList>
    </citation>
    <scope>NUCLEOTIDE SEQUENCE</scope>
    <source>
        <strain evidence="2">BD1B2-1</strain>
    </source>
</reference>
<feature type="transmembrane region" description="Helical" evidence="1">
    <location>
        <begin position="41"/>
        <end position="59"/>
    </location>
</feature>
<gene>
    <name evidence="2" type="ORF">QNI22_16470</name>
</gene>
<keyword evidence="1" id="KW-0812">Transmembrane</keyword>
<keyword evidence="3" id="KW-1185">Reference proteome</keyword>
<dbReference type="EMBL" id="JASJOU010000005">
    <property type="protein sequence ID" value="MDJ1502263.1"/>
    <property type="molecule type" value="Genomic_DNA"/>
</dbReference>
<evidence type="ECO:0000313" key="2">
    <source>
        <dbReference type="EMBL" id="MDJ1502263.1"/>
    </source>
</evidence>
<organism evidence="2 3">
    <name type="scientific">Xanthocytophaga agilis</name>
    <dbReference type="NCBI Taxonomy" id="3048010"/>
    <lineage>
        <taxon>Bacteria</taxon>
        <taxon>Pseudomonadati</taxon>
        <taxon>Bacteroidota</taxon>
        <taxon>Cytophagia</taxon>
        <taxon>Cytophagales</taxon>
        <taxon>Rhodocytophagaceae</taxon>
        <taxon>Xanthocytophaga</taxon>
    </lineage>
</organism>
<feature type="transmembrane region" description="Helical" evidence="1">
    <location>
        <begin position="7"/>
        <end position="25"/>
    </location>
</feature>
<protein>
    <submittedName>
        <fullName evidence="2">Uncharacterized protein</fullName>
    </submittedName>
</protein>
<evidence type="ECO:0000256" key="1">
    <source>
        <dbReference type="SAM" id="Phobius"/>
    </source>
</evidence>
<name>A0AAE3UH44_9BACT</name>
<evidence type="ECO:0000313" key="3">
    <source>
        <dbReference type="Proteomes" id="UP001232063"/>
    </source>
</evidence>
<proteinExistence type="predicted"/>
<accession>A0AAE3UH44</accession>
<sequence>MKSFKPFLYVIYTLLFLCTLLMAYLNDSIVATFTIEKVNQFWIYWAILGFVLLMLESVFENIHISSVRRKHEKLNRENNELKAKLYDRYVAGERTTLLPTSQSSIESKDDI</sequence>
<keyword evidence="1" id="KW-1133">Transmembrane helix</keyword>
<dbReference type="AlphaFoldDB" id="A0AAE3UH44"/>